<dbReference type="RefSeq" id="WP_093008579.1">
    <property type="nucleotide sequence ID" value="NZ_FNBC01000048.1"/>
</dbReference>
<evidence type="ECO:0000313" key="3">
    <source>
        <dbReference type="Proteomes" id="UP000199446"/>
    </source>
</evidence>
<dbReference type="OrthoDB" id="9801008at2"/>
<name>A0A1G7KNV5_9DEIN</name>
<dbReference type="EMBL" id="FNBC01000048">
    <property type="protein sequence ID" value="SDF38938.1"/>
    <property type="molecule type" value="Genomic_DNA"/>
</dbReference>
<dbReference type="Gene3D" id="1.10.260.40">
    <property type="entry name" value="lambda repressor-like DNA-binding domains"/>
    <property type="match status" value="1"/>
</dbReference>
<sequence length="140" mass="15667">MGNNINFSDYFRESMKDPEARRLYREVLDEELSWLLSYLREERGLSQKEVAERLGVSRGRVSQLETSAGLSMSLESLARYAQALGLSLRLEFADERGEVLARFSLAADEPVAETTNPSWENAGFGPEPAFGKASWASWAA</sequence>
<dbReference type="SMART" id="SM00530">
    <property type="entry name" value="HTH_XRE"/>
    <property type="match status" value="1"/>
</dbReference>
<reference evidence="3" key="1">
    <citation type="submission" date="2016-10" db="EMBL/GenBank/DDBJ databases">
        <authorList>
            <person name="Varghese N."/>
            <person name="Submissions S."/>
        </authorList>
    </citation>
    <scope>NUCLEOTIDE SEQUENCE [LARGE SCALE GENOMIC DNA]</scope>
    <source>
        <strain evidence="3">CGMCC 1.6992</strain>
    </source>
</reference>
<dbReference type="Pfam" id="PF01381">
    <property type="entry name" value="HTH_3"/>
    <property type="match status" value="1"/>
</dbReference>
<dbReference type="InterPro" id="IPR010982">
    <property type="entry name" value="Lambda_DNA-bd_dom_sf"/>
</dbReference>
<feature type="domain" description="HTH cro/C1-type" evidence="1">
    <location>
        <begin position="36"/>
        <end position="92"/>
    </location>
</feature>
<dbReference type="InterPro" id="IPR001387">
    <property type="entry name" value="Cro/C1-type_HTH"/>
</dbReference>
<gene>
    <name evidence="2" type="ORF">SAMN04488243_1486</name>
</gene>
<dbReference type="Proteomes" id="UP000199446">
    <property type="component" value="Unassembled WGS sequence"/>
</dbReference>
<dbReference type="GO" id="GO:0003677">
    <property type="term" value="F:DNA binding"/>
    <property type="evidence" value="ECO:0007669"/>
    <property type="project" value="InterPro"/>
</dbReference>
<dbReference type="AlphaFoldDB" id="A0A1G7KNV5"/>
<dbReference type="STRING" id="482827.SAMN04488243_1486"/>
<organism evidence="2 3">
    <name type="scientific">Thermus arciformis</name>
    <dbReference type="NCBI Taxonomy" id="482827"/>
    <lineage>
        <taxon>Bacteria</taxon>
        <taxon>Thermotogati</taxon>
        <taxon>Deinococcota</taxon>
        <taxon>Deinococci</taxon>
        <taxon>Thermales</taxon>
        <taxon>Thermaceae</taxon>
        <taxon>Thermus</taxon>
    </lineage>
</organism>
<accession>A0A1G7KNV5</accession>
<dbReference type="PROSITE" id="PS50943">
    <property type="entry name" value="HTH_CROC1"/>
    <property type="match status" value="1"/>
</dbReference>
<dbReference type="CDD" id="cd00093">
    <property type="entry name" value="HTH_XRE"/>
    <property type="match status" value="1"/>
</dbReference>
<evidence type="ECO:0000259" key="1">
    <source>
        <dbReference type="PROSITE" id="PS50943"/>
    </source>
</evidence>
<protein>
    <submittedName>
        <fullName evidence="2">Helix-turn-helix domain-containing protein</fullName>
    </submittedName>
</protein>
<proteinExistence type="predicted"/>
<evidence type="ECO:0000313" key="2">
    <source>
        <dbReference type="EMBL" id="SDF38938.1"/>
    </source>
</evidence>
<keyword evidence="3" id="KW-1185">Reference proteome</keyword>
<dbReference type="SUPFAM" id="SSF47413">
    <property type="entry name" value="lambda repressor-like DNA-binding domains"/>
    <property type="match status" value="1"/>
</dbReference>